<dbReference type="GO" id="GO:0070626">
    <property type="term" value="F:(S)-2-(5-amino-1-(5-phospho-D-ribosyl)imidazole-4-carboxamido) succinate lyase (fumarate-forming) activity"/>
    <property type="evidence" value="ECO:0007669"/>
    <property type="project" value="RHEA"/>
</dbReference>
<dbReference type="EC" id="4.3.2.2" evidence="4 9"/>
<keyword evidence="14" id="KW-1185">Reference proteome</keyword>
<dbReference type="PRINTS" id="PR00149">
    <property type="entry name" value="FUMRATELYASE"/>
</dbReference>
<dbReference type="Pfam" id="PF08328">
    <property type="entry name" value="ASL_C"/>
    <property type="match status" value="1"/>
</dbReference>
<dbReference type="NCBIfam" id="TIGR00928">
    <property type="entry name" value="purB"/>
    <property type="match status" value="1"/>
</dbReference>
<dbReference type="PROSITE" id="PS00163">
    <property type="entry name" value="FUMARATE_LYASES"/>
    <property type="match status" value="1"/>
</dbReference>
<comment type="catalytic activity">
    <reaction evidence="9">
        <text>N(6)-(1,2-dicarboxyethyl)-AMP = fumarate + AMP</text>
        <dbReference type="Rhea" id="RHEA:16853"/>
        <dbReference type="ChEBI" id="CHEBI:29806"/>
        <dbReference type="ChEBI" id="CHEBI:57567"/>
        <dbReference type="ChEBI" id="CHEBI:456215"/>
        <dbReference type="EC" id="4.3.2.2"/>
    </reaction>
</comment>
<dbReference type="OrthoDB" id="406045at2759"/>
<dbReference type="Gene3D" id="1.10.40.30">
    <property type="entry name" value="Fumarase/aspartase (C-terminal domain)"/>
    <property type="match status" value="1"/>
</dbReference>
<dbReference type="GO" id="GO:0044208">
    <property type="term" value="P:'de novo' AMP biosynthetic process"/>
    <property type="evidence" value="ECO:0007669"/>
    <property type="project" value="UniProtKB-UniPathway"/>
</dbReference>
<dbReference type="Gene3D" id="1.10.275.10">
    <property type="entry name" value="Fumarase/aspartase (N-terminal domain)"/>
    <property type="match status" value="1"/>
</dbReference>
<dbReference type="UniPathway" id="UPA00074">
    <property type="reaction ID" value="UER00132"/>
</dbReference>
<evidence type="ECO:0000259" key="11">
    <source>
        <dbReference type="Pfam" id="PF00206"/>
    </source>
</evidence>
<protein>
    <recommendedName>
        <fullName evidence="5 9">Adenylosuccinate lyase</fullName>
        <shortName evidence="9">ASL</shortName>
        <ecNumber evidence="4 9">4.3.2.2</ecNumber>
    </recommendedName>
    <alternativeName>
        <fullName evidence="8 9">Adenylosuccinase</fullName>
    </alternativeName>
</protein>
<feature type="domain" description="Fumarate lyase N-terminal" evidence="11">
    <location>
        <begin position="254"/>
        <end position="545"/>
    </location>
</feature>
<dbReference type="GO" id="GO:0004018">
    <property type="term" value="F:N6-(1,2-dicarboxyethyl)AMP AMP-lyase (fumarate-forming) activity"/>
    <property type="evidence" value="ECO:0007669"/>
    <property type="project" value="InterPro"/>
</dbReference>
<proteinExistence type="inferred from homology"/>
<evidence type="ECO:0000256" key="6">
    <source>
        <dbReference type="ARBA" id="ARBA00022755"/>
    </source>
</evidence>
<dbReference type="SUPFAM" id="SSF48557">
    <property type="entry name" value="L-aspartase-like"/>
    <property type="match status" value="1"/>
</dbReference>
<dbReference type="EMBL" id="BFEA01000184">
    <property type="protein sequence ID" value="GBG73499.1"/>
    <property type="molecule type" value="Genomic_DNA"/>
</dbReference>
<dbReference type="FunFam" id="1.20.200.10:FF:000004">
    <property type="entry name" value="Adenylosuccinate lyase"/>
    <property type="match status" value="1"/>
</dbReference>
<evidence type="ECO:0000313" key="13">
    <source>
        <dbReference type="EMBL" id="GBG73499.1"/>
    </source>
</evidence>
<dbReference type="Gramene" id="GBG73499">
    <property type="protein sequence ID" value="GBG73499"/>
    <property type="gene ID" value="CBR_g16842"/>
</dbReference>
<evidence type="ECO:0000259" key="12">
    <source>
        <dbReference type="Pfam" id="PF08328"/>
    </source>
</evidence>
<accession>A0A388KTY5</accession>
<evidence type="ECO:0000256" key="8">
    <source>
        <dbReference type="ARBA" id="ARBA00030717"/>
    </source>
</evidence>
<dbReference type="Proteomes" id="UP000265515">
    <property type="component" value="Unassembled WGS sequence"/>
</dbReference>
<comment type="pathway">
    <text evidence="2 9">Purine metabolism; AMP biosynthesis via de novo pathway; AMP from IMP: step 2/2.</text>
</comment>
<evidence type="ECO:0000256" key="5">
    <source>
        <dbReference type="ARBA" id="ARBA00017058"/>
    </source>
</evidence>
<dbReference type="InterPro" id="IPR024083">
    <property type="entry name" value="Fumarase/histidase_N"/>
</dbReference>
<evidence type="ECO:0000256" key="4">
    <source>
        <dbReference type="ARBA" id="ARBA00012339"/>
    </source>
</evidence>
<evidence type="ECO:0000256" key="3">
    <source>
        <dbReference type="ARBA" id="ARBA00008273"/>
    </source>
</evidence>
<sequence>MQGAVAELGSSLYGGIATWQDTAADRLPSARTSKKTSRRGFLSSAISHRYPLFADLFRPCGRGQTEVRQSGRCSVSPHACFLVSGQVCRGCADHLRRMFANSVLASSPPLSSLSPSISHSGGCASGNVKGGEGVSGTLSSFLQHGGLQDGGVLRRRGGWSQGFGGRGGGGGVCTPAIDVTAAALTSSEDDGDNRRTSTTVTIRSATREDEEEEETPSASAAAATTALDRDLGLGLTELTAISPVDGRYGDKLKKSLRAIFSEYGLIRYRALVEVRWLQKLSEIQGVSEVPPLSESAQRLLEEIASGFGLEDAARVKEVERITNHDVKAVEYVLKTLLGTDPELSRVLEFVHFACTSEDINNLAHGLMLKEALEKQLLPAMDGIISALRRLAHLHADKPMLSRTHGQPASPTTVGKEMAIFCYRLARQREALGKTRPMGKIAGAVGNYNAHMVAYPDVDWQAVAESFVTSLGLDFNPYTTQIEPHDYLAEVFDCITRFNNILIGFDRDVWGYISLGYFKQKTVAGEVGSSTMPHKVNPIDFENSEGNLGIANSLFNHLSGKLPISRWQRDLTDSTVLRNLGVGIAHSMIAYQSTMRGISKLEVDQQRINEDLDGSWEVLGEPIQTVMRKYGVEKPYEKLKEFTRGKSVSQQSLREFIDGLEIPPEPKQRLKELTPHTYIGNAAQQAHNV</sequence>
<dbReference type="UniPathway" id="UPA00075">
    <property type="reaction ID" value="UER00336"/>
</dbReference>
<dbReference type="InterPro" id="IPR008948">
    <property type="entry name" value="L-Aspartase-like"/>
</dbReference>
<dbReference type="Gene3D" id="1.20.200.10">
    <property type="entry name" value="Fumarase/aspartase (Central domain)"/>
    <property type="match status" value="1"/>
</dbReference>
<feature type="region of interest" description="Disordered" evidence="10">
    <location>
        <begin position="183"/>
        <end position="222"/>
    </location>
</feature>
<evidence type="ECO:0000256" key="7">
    <source>
        <dbReference type="ARBA" id="ARBA00023239"/>
    </source>
</evidence>
<name>A0A388KTY5_CHABU</name>
<dbReference type="PANTHER" id="PTHR43411:SF1">
    <property type="entry name" value="ADENYLOSUCCINATE LYASE"/>
    <property type="match status" value="1"/>
</dbReference>
<keyword evidence="7 9" id="KW-0456">Lyase</keyword>
<comment type="caution">
    <text evidence="13">The sequence shown here is derived from an EMBL/GenBank/DDBJ whole genome shotgun (WGS) entry which is preliminary data.</text>
</comment>
<organism evidence="13 14">
    <name type="scientific">Chara braunii</name>
    <name type="common">Braun's stonewort</name>
    <dbReference type="NCBI Taxonomy" id="69332"/>
    <lineage>
        <taxon>Eukaryota</taxon>
        <taxon>Viridiplantae</taxon>
        <taxon>Streptophyta</taxon>
        <taxon>Charophyceae</taxon>
        <taxon>Charales</taxon>
        <taxon>Characeae</taxon>
        <taxon>Chara</taxon>
    </lineage>
</organism>
<dbReference type="InterPro" id="IPR000362">
    <property type="entry name" value="Fumarate_lyase_fam"/>
</dbReference>
<evidence type="ECO:0000313" key="14">
    <source>
        <dbReference type="Proteomes" id="UP000265515"/>
    </source>
</evidence>
<comment type="pathway">
    <text evidence="1 9">Purine metabolism; IMP biosynthesis via de novo pathway; 5-amino-1-(5-phospho-D-ribosyl)imidazole-4-carboxamide from 5-amino-1-(5-phospho-D-ribosyl)imidazole-4-carboxylate: step 2/2.</text>
</comment>
<evidence type="ECO:0000256" key="10">
    <source>
        <dbReference type="SAM" id="MobiDB-lite"/>
    </source>
</evidence>
<reference evidence="13 14" key="1">
    <citation type="journal article" date="2018" name="Cell">
        <title>The Chara Genome: Secondary Complexity and Implications for Plant Terrestrialization.</title>
        <authorList>
            <person name="Nishiyama T."/>
            <person name="Sakayama H."/>
            <person name="Vries J.D."/>
            <person name="Buschmann H."/>
            <person name="Saint-Marcoux D."/>
            <person name="Ullrich K.K."/>
            <person name="Haas F.B."/>
            <person name="Vanderstraeten L."/>
            <person name="Becker D."/>
            <person name="Lang D."/>
            <person name="Vosolsobe S."/>
            <person name="Rombauts S."/>
            <person name="Wilhelmsson P.K.I."/>
            <person name="Janitza P."/>
            <person name="Kern R."/>
            <person name="Heyl A."/>
            <person name="Rumpler F."/>
            <person name="Villalobos L.I.A.C."/>
            <person name="Clay J.M."/>
            <person name="Skokan R."/>
            <person name="Toyoda A."/>
            <person name="Suzuki Y."/>
            <person name="Kagoshima H."/>
            <person name="Schijlen E."/>
            <person name="Tajeshwar N."/>
            <person name="Catarino B."/>
            <person name="Hetherington A.J."/>
            <person name="Saltykova A."/>
            <person name="Bonnot C."/>
            <person name="Breuninger H."/>
            <person name="Symeonidi A."/>
            <person name="Radhakrishnan G.V."/>
            <person name="Van Nieuwerburgh F."/>
            <person name="Deforce D."/>
            <person name="Chang C."/>
            <person name="Karol K.G."/>
            <person name="Hedrich R."/>
            <person name="Ulvskov P."/>
            <person name="Glockner G."/>
            <person name="Delwiche C.F."/>
            <person name="Petrasek J."/>
            <person name="Van de Peer Y."/>
            <person name="Friml J."/>
            <person name="Beilby M."/>
            <person name="Dolan L."/>
            <person name="Kohara Y."/>
            <person name="Sugano S."/>
            <person name="Fujiyama A."/>
            <person name="Delaux P.-M."/>
            <person name="Quint M."/>
            <person name="TheiBen G."/>
            <person name="Hagemann M."/>
            <person name="Harholt J."/>
            <person name="Dunand C."/>
            <person name="Zachgo S."/>
            <person name="Langdale J."/>
            <person name="Maumus F."/>
            <person name="Straeten D.V.D."/>
            <person name="Gould S.B."/>
            <person name="Rensing S.A."/>
        </authorList>
    </citation>
    <scope>NUCLEOTIDE SEQUENCE [LARGE SCALE GENOMIC DNA]</scope>
    <source>
        <strain evidence="13 14">S276</strain>
    </source>
</reference>
<dbReference type="InterPro" id="IPR022761">
    <property type="entry name" value="Fumarate_lyase_N"/>
</dbReference>
<gene>
    <name evidence="13" type="ORF">CBR_g16842</name>
</gene>
<comment type="similarity">
    <text evidence="3 9">Belongs to the lyase 1 family. Adenylosuccinate lyase subfamily.</text>
</comment>
<dbReference type="STRING" id="69332.A0A388KTY5"/>
<dbReference type="InterPro" id="IPR020557">
    <property type="entry name" value="Fumarate_lyase_CS"/>
</dbReference>
<evidence type="ECO:0000256" key="9">
    <source>
        <dbReference type="RuleBase" id="RU361172"/>
    </source>
</evidence>
<keyword evidence="6 9" id="KW-0658">Purine biosynthesis</keyword>
<dbReference type="AlphaFoldDB" id="A0A388KTY5"/>
<dbReference type="InterPro" id="IPR047136">
    <property type="entry name" value="PurB_bact"/>
</dbReference>
<dbReference type="CDD" id="cd01598">
    <property type="entry name" value="PurB"/>
    <property type="match status" value="1"/>
</dbReference>
<evidence type="ECO:0000256" key="1">
    <source>
        <dbReference type="ARBA" id="ARBA00004706"/>
    </source>
</evidence>
<dbReference type="PANTHER" id="PTHR43411">
    <property type="entry name" value="ADENYLOSUCCINATE LYASE"/>
    <property type="match status" value="1"/>
</dbReference>
<dbReference type="InterPro" id="IPR004769">
    <property type="entry name" value="Pur_lyase"/>
</dbReference>
<evidence type="ECO:0000256" key="2">
    <source>
        <dbReference type="ARBA" id="ARBA00004734"/>
    </source>
</evidence>
<dbReference type="GO" id="GO:0006189">
    <property type="term" value="P:'de novo' IMP biosynthetic process"/>
    <property type="evidence" value="ECO:0007669"/>
    <property type="project" value="UniProtKB-UniPathway"/>
</dbReference>
<feature type="domain" description="Adenylosuccinate lyase PurB C-terminal" evidence="12">
    <location>
        <begin position="564"/>
        <end position="678"/>
    </location>
</feature>
<dbReference type="InterPro" id="IPR013539">
    <property type="entry name" value="PurB_C"/>
</dbReference>
<comment type="catalytic activity">
    <reaction evidence="9">
        <text>(2S)-2-[5-amino-1-(5-phospho-beta-D-ribosyl)imidazole-4-carboxamido]succinate = 5-amino-1-(5-phospho-beta-D-ribosyl)imidazole-4-carboxamide + fumarate</text>
        <dbReference type="Rhea" id="RHEA:23920"/>
        <dbReference type="ChEBI" id="CHEBI:29806"/>
        <dbReference type="ChEBI" id="CHEBI:58443"/>
        <dbReference type="ChEBI" id="CHEBI:58475"/>
        <dbReference type="EC" id="4.3.2.2"/>
    </reaction>
</comment>
<dbReference type="Pfam" id="PF00206">
    <property type="entry name" value="Lyase_1"/>
    <property type="match status" value="1"/>
</dbReference>
<dbReference type="NCBIfam" id="NF006764">
    <property type="entry name" value="PRK09285.1"/>
    <property type="match status" value="1"/>
</dbReference>
<dbReference type="OMA" id="CITRFNN"/>